<name>A0A0F5HIS8_BACTR</name>
<sequence>MKGLKKFCDKMINGKRKAACFMSCRTKKAVTGERKRWIL</sequence>
<evidence type="ECO:0000313" key="1">
    <source>
        <dbReference type="EMBL" id="KKB34361.1"/>
    </source>
</evidence>
<comment type="caution">
    <text evidence="1">The sequence shown here is derived from an EMBL/GenBank/DDBJ whole genome shotgun (WGS) entry which is preliminary data.</text>
</comment>
<keyword evidence="2" id="KW-1185">Reference proteome</keyword>
<gene>
    <name evidence="1" type="ORF">QY95_03972</name>
</gene>
<dbReference type="Proteomes" id="UP000031563">
    <property type="component" value="Unassembled WGS sequence"/>
</dbReference>
<reference evidence="1" key="1">
    <citation type="submission" date="2015-02" db="EMBL/GenBank/DDBJ databases">
        <title>Genome Assembly of Bacillaceae bacterium MTCC 8252.</title>
        <authorList>
            <person name="Verma A."/>
            <person name="Khatri I."/>
            <person name="Mual P."/>
            <person name="Subramanian S."/>
            <person name="Krishnamurthi S."/>
        </authorList>
    </citation>
    <scope>NUCLEOTIDE SEQUENCE [LARGE SCALE GENOMIC DNA]</scope>
    <source>
        <strain evidence="1">MTCC 8252</strain>
    </source>
</reference>
<evidence type="ECO:0000313" key="2">
    <source>
        <dbReference type="Proteomes" id="UP000031563"/>
    </source>
</evidence>
<dbReference type="AlphaFoldDB" id="A0A0F5HIS8"/>
<organism evidence="1 2">
    <name type="scientific">Bacillus thermotolerans</name>
    <name type="common">Quasibacillus thermotolerans</name>
    <dbReference type="NCBI Taxonomy" id="1221996"/>
    <lineage>
        <taxon>Bacteria</taxon>
        <taxon>Bacillati</taxon>
        <taxon>Bacillota</taxon>
        <taxon>Bacilli</taxon>
        <taxon>Bacillales</taxon>
        <taxon>Bacillaceae</taxon>
        <taxon>Bacillus</taxon>
    </lineage>
</organism>
<proteinExistence type="predicted"/>
<dbReference type="EMBL" id="JWIR02000086">
    <property type="protein sequence ID" value="KKB34361.1"/>
    <property type="molecule type" value="Genomic_DNA"/>
</dbReference>
<accession>A0A0F5HIS8</accession>
<protein>
    <submittedName>
        <fullName evidence="1">Uncharacterized protein</fullName>
    </submittedName>
</protein>
<accession>A0A0F5HM45</accession>